<accession>A0A0V1DPU6</accession>
<name>A0A0V1DPU6_TRIPS</name>
<gene>
    <name evidence="1" type="ORF">T4A_6735</name>
</gene>
<organism evidence="1 2">
    <name type="scientific">Trichinella pseudospiralis</name>
    <name type="common">Parasitic roundworm</name>
    <dbReference type="NCBI Taxonomy" id="6337"/>
    <lineage>
        <taxon>Eukaryota</taxon>
        <taxon>Metazoa</taxon>
        <taxon>Ecdysozoa</taxon>
        <taxon>Nematoda</taxon>
        <taxon>Enoplea</taxon>
        <taxon>Dorylaimia</taxon>
        <taxon>Trichinellida</taxon>
        <taxon>Trichinellidae</taxon>
        <taxon>Trichinella</taxon>
    </lineage>
</organism>
<protein>
    <submittedName>
        <fullName evidence="1">Uncharacterized protein</fullName>
    </submittedName>
</protein>
<reference evidence="1 2" key="1">
    <citation type="submission" date="2015-01" db="EMBL/GenBank/DDBJ databases">
        <title>Evolution of Trichinella species and genotypes.</title>
        <authorList>
            <person name="Korhonen P.K."/>
            <person name="Edoardo P."/>
            <person name="Giuseppe L.R."/>
            <person name="Gasser R.B."/>
        </authorList>
    </citation>
    <scope>NUCLEOTIDE SEQUENCE [LARGE SCALE GENOMIC DNA]</scope>
    <source>
        <strain evidence="1">ISS13</strain>
    </source>
</reference>
<dbReference type="EMBL" id="JYDR01001211">
    <property type="protein sequence ID" value="KRY63425.1"/>
    <property type="molecule type" value="Genomic_DNA"/>
</dbReference>
<evidence type="ECO:0000313" key="2">
    <source>
        <dbReference type="Proteomes" id="UP000054632"/>
    </source>
</evidence>
<dbReference type="AlphaFoldDB" id="A0A0V1DPU6"/>
<sequence length="32" mass="3580">MSELLLHHQSSAENITRQKCHALKATDIDTST</sequence>
<proteinExistence type="predicted"/>
<evidence type="ECO:0000313" key="1">
    <source>
        <dbReference type="EMBL" id="KRY63425.1"/>
    </source>
</evidence>
<dbReference type="Proteomes" id="UP000054632">
    <property type="component" value="Unassembled WGS sequence"/>
</dbReference>
<comment type="caution">
    <text evidence="1">The sequence shown here is derived from an EMBL/GenBank/DDBJ whole genome shotgun (WGS) entry which is preliminary data.</text>
</comment>